<proteinExistence type="predicted"/>
<dbReference type="EMBL" id="JAGFNK010000161">
    <property type="protein sequence ID" value="KAI9463043.1"/>
    <property type="molecule type" value="Genomic_DNA"/>
</dbReference>
<comment type="caution">
    <text evidence="1">The sequence shown here is derived from an EMBL/GenBank/DDBJ whole genome shotgun (WGS) entry which is preliminary data.</text>
</comment>
<evidence type="ECO:0000313" key="2">
    <source>
        <dbReference type="Proteomes" id="UP001207468"/>
    </source>
</evidence>
<sequence>MNPRLISELGLALPSSFSSSHSRYRYPPLRLERPNLHSTSVLPRSLRPTGGCTSTRSGHGEDHSPATASRQGILRNRNFKYAVPMPQRRSWCYWETFLTRRPAPISMTRCKNSGKSWTLDDELLRRGLDVVSRSQIAAALTHSLWHHLNLV</sequence>
<accession>A0ACC0U643</accession>
<dbReference type="Proteomes" id="UP001207468">
    <property type="component" value="Unassembled WGS sequence"/>
</dbReference>
<reference evidence="1" key="1">
    <citation type="submission" date="2021-03" db="EMBL/GenBank/DDBJ databases">
        <title>Evolutionary priming and transition to the ectomycorrhizal habit in an iconic lineage of mushroom-forming fungi: is preadaptation a requirement?</title>
        <authorList>
            <consortium name="DOE Joint Genome Institute"/>
            <person name="Looney B.P."/>
            <person name="Miyauchi S."/>
            <person name="Morin E."/>
            <person name="Drula E."/>
            <person name="Courty P.E."/>
            <person name="Chicoki N."/>
            <person name="Fauchery L."/>
            <person name="Kohler A."/>
            <person name="Kuo A."/>
            <person name="LaButti K."/>
            <person name="Pangilinan J."/>
            <person name="Lipzen A."/>
            <person name="Riley R."/>
            <person name="Andreopoulos W."/>
            <person name="He G."/>
            <person name="Johnson J."/>
            <person name="Barry K.W."/>
            <person name="Grigoriev I.V."/>
            <person name="Nagy L."/>
            <person name="Hibbett D."/>
            <person name="Henrissat B."/>
            <person name="Matheny P.B."/>
            <person name="Labbe J."/>
            <person name="Martin A.F."/>
        </authorList>
    </citation>
    <scope>NUCLEOTIDE SEQUENCE</scope>
    <source>
        <strain evidence="1">BPL698</strain>
    </source>
</reference>
<name>A0ACC0U643_9AGAM</name>
<keyword evidence="2" id="KW-1185">Reference proteome</keyword>
<organism evidence="1 2">
    <name type="scientific">Russula earlei</name>
    <dbReference type="NCBI Taxonomy" id="71964"/>
    <lineage>
        <taxon>Eukaryota</taxon>
        <taxon>Fungi</taxon>
        <taxon>Dikarya</taxon>
        <taxon>Basidiomycota</taxon>
        <taxon>Agaricomycotina</taxon>
        <taxon>Agaricomycetes</taxon>
        <taxon>Russulales</taxon>
        <taxon>Russulaceae</taxon>
        <taxon>Russula</taxon>
    </lineage>
</organism>
<protein>
    <submittedName>
        <fullName evidence="1">Uncharacterized protein</fullName>
    </submittedName>
</protein>
<evidence type="ECO:0000313" key="1">
    <source>
        <dbReference type="EMBL" id="KAI9463043.1"/>
    </source>
</evidence>
<gene>
    <name evidence="1" type="ORF">F5148DRAFT_1211886</name>
</gene>